<sequence>MSNPPSEPENAAPPVPLTLAAVSHGSPTHADARGSGVDHNNNPDNRTAAPPPAAGAPSSTSGSTSTGTQQRPPPSQPPQVDESTAQRLPIANPDSHDVVVSSRQAALLTSLAPPVPEAASSSTTSPVDPGRDAIPSSADDIKSVSSATATPGPPRQSGPSLLTQALASARGIPKPPNSASTSPHDVKSRHPHPHPQSYPNTKPDPPIAVGYTHRSPVKATSQASDVRTSNGGDSPVKRGASQSGAMAASATIPVASAVAPREPASGPSSYNQHGLSHAGEVLMEHRSFLDRAKGRVSTSLELDRPGSELLKTRAFSHSTSPDESTTPTATHPAAPIKRTTSQDVHSKPEDWTTFHPKPIRHALTMGAEKNEKVWSIGSGEGEGEDGLVEQSVAEAMAGVEHNARSRKASYSLRFFKEGLPPDDKTRRKDPRTILREKLSPTLEDQPPRRGSPGELLSTGPIPVAAQPHPTDEPENQQARVISTERDYFSITKRTDESAVASESGLLSGSQPPVRKQTTLTLREQAQTAPAVETDRHFEVAVKSPESLQPSQERLSGSEIDGDADVEAEADESGEEKISSAVFLPHHEMPEARIVKGEGKGAAHPPRQRSLSQSKTHPWLVKADEPEPEPEISDKDDEPPLDLSRVRSREAPVSRTGEPSPVKPDDFAIEDDLEVKSHIASPPRPSPVKQYEDHVHEHQHQTREPLEAIELIPYKHQVGGHTTIWRFSRRAVCKQLNNRENEFYETIERYHRDLLPFLPRYIGVLNVTFHKQPRRKSVVKREEAAAAERKRLRDEAKKGPANGHDSSLETSGNGHTDRPPARVVSQSLANASFQIPTVTFDDNKHILPRNLLQPTPPPDAFRRRSSSATKMHQSDSSLPRHRPQMEERPNSWGYTTINKRLRNEVFNDAFLKQPVEVQKHRRPHQRSIPRPTLQRLLRPTISDPNLNQGMEVPELTHDSAHSTDGTKSQTSPEMPPRLRGESISDLGPDMALRPKQDGHEVPVKDITGTSAPEPEILKARPVVTKKKRRFSAGGLRRRPEDVRESRGHLKYFEEADDADYKTHDRPLDASAAEATLQNGRDDTAANGSAQTESIPTSTLANTTEVALDMPEPVDEFRKIPRPVNPKEAKTEANSQQDRVEYFLLMEDLTAGMKRPCMMDLKMGTRQYGVEATPKKQKSQQEKCRATTSAELGVRICGLQVWNVRTQTYEFQDKYFGRRLKAGQEFQDALQSFLYNGVDLESILQHIPVVLKKLSQLEHIVRGLRGYRFYAASLLMFYDGDNSTDGGYETMYDSTTDAATDTEESSRRKRRNPREIDFKMADFANSLTPFVNLDDKPCPPQHPDEPDGGFLKGLRSLRRYFLQIQREVRLGLDLNPNGVRSSRSRFSAHGDGAGDLEDEWDERRRSL</sequence>
<dbReference type="InterPro" id="IPR038286">
    <property type="entry name" value="IPK_sf"/>
</dbReference>
<feature type="compositionally biased region" description="Pro residues" evidence="5">
    <location>
        <begin position="1"/>
        <end position="16"/>
    </location>
</feature>
<accession>A0A9Q8VHC8</accession>
<feature type="region of interest" description="Disordered" evidence="5">
    <location>
        <begin position="295"/>
        <end position="358"/>
    </location>
</feature>
<feature type="compositionally biased region" description="Basic and acidic residues" evidence="5">
    <location>
        <begin position="778"/>
        <end position="797"/>
    </location>
</feature>
<feature type="region of interest" description="Disordered" evidence="5">
    <location>
        <begin position="955"/>
        <end position="1008"/>
    </location>
</feature>
<feature type="compositionally biased region" description="Polar residues" evidence="5">
    <location>
        <begin position="504"/>
        <end position="514"/>
    </location>
</feature>
<feature type="compositionally biased region" description="Basic and acidic residues" evidence="5">
    <location>
        <begin position="991"/>
        <end position="1002"/>
    </location>
</feature>
<dbReference type="EC" id="2.7.-.-" evidence="4"/>
<dbReference type="GO" id="GO:0005737">
    <property type="term" value="C:cytoplasm"/>
    <property type="evidence" value="ECO:0007669"/>
    <property type="project" value="TreeGrafter"/>
</dbReference>
<evidence type="ECO:0000313" key="6">
    <source>
        <dbReference type="EMBL" id="UNI24662.1"/>
    </source>
</evidence>
<comment type="similarity">
    <text evidence="1 4">Belongs to the inositol phosphokinase (IPK) family.</text>
</comment>
<feature type="compositionally biased region" description="Polar residues" evidence="5">
    <location>
        <begin position="865"/>
        <end position="876"/>
    </location>
</feature>
<feature type="compositionally biased region" description="Basic and acidic residues" evidence="5">
    <location>
        <begin position="584"/>
        <end position="600"/>
    </location>
</feature>
<feature type="compositionally biased region" description="Polar residues" evidence="5">
    <location>
        <begin position="803"/>
        <end position="813"/>
    </location>
</feature>
<gene>
    <name evidence="6" type="primary">KCS1</name>
    <name evidence="6" type="ORF">JDV02_010394</name>
</gene>
<feature type="region of interest" description="Disordered" evidence="5">
    <location>
        <begin position="847"/>
        <end position="890"/>
    </location>
</feature>
<proteinExistence type="inferred from homology"/>
<reference evidence="6" key="1">
    <citation type="submission" date="2021-11" db="EMBL/GenBank/DDBJ databases">
        <title>Purpureocillium_takamizusanense_genome.</title>
        <authorList>
            <person name="Nguyen N.-H."/>
        </authorList>
    </citation>
    <scope>NUCLEOTIDE SEQUENCE</scope>
    <source>
        <strain evidence="6">PT3</strain>
    </source>
</reference>
<protein>
    <recommendedName>
        <fullName evidence="4">Kinase</fullName>
        <ecNumber evidence="4">2.7.-.-</ecNumber>
    </recommendedName>
</protein>
<feature type="compositionally biased region" description="Low complexity" evidence="5">
    <location>
        <begin position="239"/>
        <end position="250"/>
    </location>
</feature>
<feature type="compositionally biased region" description="Polar residues" evidence="5">
    <location>
        <begin position="961"/>
        <end position="971"/>
    </location>
</feature>
<name>A0A9Q8VHC8_9HYPO</name>
<keyword evidence="3 4" id="KW-0418">Kinase</keyword>
<keyword evidence="7" id="KW-1185">Reference proteome</keyword>
<dbReference type="PANTHER" id="PTHR12400">
    <property type="entry name" value="INOSITOL POLYPHOSPHATE KINASE"/>
    <property type="match status" value="1"/>
</dbReference>
<feature type="region of interest" description="Disordered" evidence="5">
    <location>
        <begin position="399"/>
        <end position="480"/>
    </location>
</feature>
<dbReference type="GO" id="GO:0005634">
    <property type="term" value="C:nucleus"/>
    <property type="evidence" value="ECO:0007669"/>
    <property type="project" value="TreeGrafter"/>
</dbReference>
<dbReference type="GO" id="GO:0032958">
    <property type="term" value="P:inositol phosphate biosynthetic process"/>
    <property type="evidence" value="ECO:0007669"/>
    <property type="project" value="InterPro"/>
</dbReference>
<dbReference type="Gene3D" id="3.30.470.160">
    <property type="entry name" value="Inositol polyphosphate kinase"/>
    <property type="match status" value="1"/>
</dbReference>
<feature type="region of interest" description="Disordered" evidence="5">
    <location>
        <begin position="1077"/>
        <end position="1102"/>
    </location>
</feature>
<dbReference type="Proteomes" id="UP000829364">
    <property type="component" value="Chromosome 12"/>
</dbReference>
<evidence type="ECO:0000256" key="4">
    <source>
        <dbReference type="RuleBase" id="RU363090"/>
    </source>
</evidence>
<feature type="region of interest" description="Disordered" evidence="5">
    <location>
        <begin position="1375"/>
        <end position="1405"/>
    </location>
</feature>
<evidence type="ECO:0000313" key="7">
    <source>
        <dbReference type="Proteomes" id="UP000829364"/>
    </source>
</evidence>
<feature type="region of interest" description="Disordered" evidence="5">
    <location>
        <begin position="541"/>
        <end position="665"/>
    </location>
</feature>
<dbReference type="InterPro" id="IPR005522">
    <property type="entry name" value="IPK"/>
</dbReference>
<feature type="compositionally biased region" description="Polar residues" evidence="5">
    <location>
        <begin position="545"/>
        <end position="554"/>
    </location>
</feature>
<dbReference type="GO" id="GO:0008440">
    <property type="term" value="F:inositol-1,4,5-trisphosphate 3-kinase activity"/>
    <property type="evidence" value="ECO:0007669"/>
    <property type="project" value="TreeGrafter"/>
</dbReference>
<feature type="compositionally biased region" description="Low complexity" evidence="5">
    <location>
        <begin position="325"/>
        <end position="335"/>
    </location>
</feature>
<evidence type="ECO:0000256" key="1">
    <source>
        <dbReference type="ARBA" id="ARBA00007374"/>
    </source>
</evidence>
<feature type="compositionally biased region" description="Polar residues" evidence="5">
    <location>
        <begin position="157"/>
        <end position="166"/>
    </location>
</feature>
<dbReference type="KEGG" id="ptkz:JDV02_010394"/>
<feature type="compositionally biased region" description="Basic and acidic residues" evidence="5">
    <location>
        <begin position="414"/>
        <end position="438"/>
    </location>
</feature>
<evidence type="ECO:0000256" key="2">
    <source>
        <dbReference type="ARBA" id="ARBA00022679"/>
    </source>
</evidence>
<dbReference type="OrthoDB" id="2573163at2759"/>
<dbReference type="RefSeq" id="XP_047848143.1">
    <property type="nucleotide sequence ID" value="XM_047992130.1"/>
</dbReference>
<dbReference type="Pfam" id="PF03770">
    <property type="entry name" value="IPK"/>
    <property type="match status" value="1"/>
</dbReference>
<feature type="compositionally biased region" description="Acidic residues" evidence="5">
    <location>
        <begin position="559"/>
        <end position="573"/>
    </location>
</feature>
<dbReference type="GO" id="GO:0000824">
    <property type="term" value="F:inositol-1,4,5,6-tetrakisphosphate 3-kinase activity"/>
    <property type="evidence" value="ECO:0007669"/>
    <property type="project" value="TreeGrafter"/>
</dbReference>
<feature type="compositionally biased region" description="Low complexity" evidence="5">
    <location>
        <begin position="55"/>
        <end position="70"/>
    </location>
</feature>
<feature type="compositionally biased region" description="Acidic residues" evidence="5">
    <location>
        <begin position="625"/>
        <end position="639"/>
    </location>
</feature>
<feature type="region of interest" description="Disordered" evidence="5">
    <location>
        <begin position="771"/>
        <end position="820"/>
    </location>
</feature>
<feature type="compositionally biased region" description="Polar residues" evidence="5">
    <location>
        <begin position="1084"/>
        <end position="1102"/>
    </location>
</feature>
<feature type="region of interest" description="Disordered" evidence="5">
    <location>
        <begin position="493"/>
        <end position="514"/>
    </location>
</feature>
<dbReference type="GO" id="GO:0046854">
    <property type="term" value="P:phosphatidylinositol phosphate biosynthetic process"/>
    <property type="evidence" value="ECO:0007669"/>
    <property type="project" value="TreeGrafter"/>
</dbReference>
<dbReference type="PANTHER" id="PTHR12400:SF21">
    <property type="entry name" value="KINASE"/>
    <property type="match status" value="1"/>
</dbReference>
<feature type="compositionally biased region" description="Polar residues" evidence="5">
    <location>
        <begin position="218"/>
        <end position="232"/>
    </location>
</feature>
<evidence type="ECO:0000256" key="5">
    <source>
        <dbReference type="SAM" id="MobiDB-lite"/>
    </source>
</evidence>
<feature type="region of interest" description="Disordered" evidence="5">
    <location>
        <begin position="1"/>
        <end position="278"/>
    </location>
</feature>
<dbReference type="SUPFAM" id="SSF56104">
    <property type="entry name" value="SAICAR synthase-like"/>
    <property type="match status" value="1"/>
</dbReference>
<feature type="compositionally biased region" description="Polar residues" evidence="5">
    <location>
        <begin position="315"/>
        <end position="324"/>
    </location>
</feature>
<keyword evidence="2 4" id="KW-0808">Transferase</keyword>
<organism evidence="6 7">
    <name type="scientific">Purpureocillium takamizusanense</name>
    <dbReference type="NCBI Taxonomy" id="2060973"/>
    <lineage>
        <taxon>Eukaryota</taxon>
        <taxon>Fungi</taxon>
        <taxon>Dikarya</taxon>
        <taxon>Ascomycota</taxon>
        <taxon>Pezizomycotina</taxon>
        <taxon>Sordariomycetes</taxon>
        <taxon>Hypocreomycetidae</taxon>
        <taxon>Hypocreales</taxon>
        <taxon>Ophiocordycipitaceae</taxon>
        <taxon>Purpureocillium</taxon>
    </lineage>
</organism>
<dbReference type="EMBL" id="CP086365">
    <property type="protein sequence ID" value="UNI24662.1"/>
    <property type="molecule type" value="Genomic_DNA"/>
</dbReference>
<evidence type="ECO:0000256" key="3">
    <source>
        <dbReference type="ARBA" id="ARBA00022777"/>
    </source>
</evidence>
<dbReference type="GeneID" id="72072338"/>